<dbReference type="Proteomes" id="UP001153269">
    <property type="component" value="Unassembled WGS sequence"/>
</dbReference>
<dbReference type="EMBL" id="CADEAL010004423">
    <property type="protein sequence ID" value="CAB1459240.1"/>
    <property type="molecule type" value="Genomic_DNA"/>
</dbReference>
<gene>
    <name evidence="1" type="ORF">PLEPLA_LOCUS47077</name>
</gene>
<evidence type="ECO:0000313" key="1">
    <source>
        <dbReference type="EMBL" id="CAB1459240.1"/>
    </source>
</evidence>
<keyword evidence="2" id="KW-1185">Reference proteome</keyword>
<protein>
    <submittedName>
        <fullName evidence="1">Uncharacterized protein</fullName>
    </submittedName>
</protein>
<comment type="caution">
    <text evidence="1">The sequence shown here is derived from an EMBL/GenBank/DDBJ whole genome shotgun (WGS) entry which is preliminary data.</text>
</comment>
<reference evidence="1" key="1">
    <citation type="submission" date="2020-03" db="EMBL/GenBank/DDBJ databases">
        <authorList>
            <person name="Weist P."/>
        </authorList>
    </citation>
    <scope>NUCLEOTIDE SEQUENCE</scope>
</reference>
<sequence length="105" mass="11533">MEKSTEDFTQKFAFTSGVSVPAAETRLETGRDPRLLGLVSLFHPRSLGQDGRLVSHQVECSVFSEAVFSTRCSLRRGRSGFPHTLKASGLDGPQVNSVLLRRDVL</sequence>
<dbReference type="AlphaFoldDB" id="A0A9N7ZCF4"/>
<organism evidence="1 2">
    <name type="scientific">Pleuronectes platessa</name>
    <name type="common">European plaice</name>
    <dbReference type="NCBI Taxonomy" id="8262"/>
    <lineage>
        <taxon>Eukaryota</taxon>
        <taxon>Metazoa</taxon>
        <taxon>Chordata</taxon>
        <taxon>Craniata</taxon>
        <taxon>Vertebrata</taxon>
        <taxon>Euteleostomi</taxon>
        <taxon>Actinopterygii</taxon>
        <taxon>Neopterygii</taxon>
        <taxon>Teleostei</taxon>
        <taxon>Neoteleostei</taxon>
        <taxon>Acanthomorphata</taxon>
        <taxon>Carangaria</taxon>
        <taxon>Pleuronectiformes</taxon>
        <taxon>Pleuronectoidei</taxon>
        <taxon>Pleuronectidae</taxon>
        <taxon>Pleuronectes</taxon>
    </lineage>
</organism>
<name>A0A9N7ZCF4_PLEPL</name>
<accession>A0A9N7ZCF4</accession>
<evidence type="ECO:0000313" key="2">
    <source>
        <dbReference type="Proteomes" id="UP001153269"/>
    </source>
</evidence>
<proteinExistence type="predicted"/>